<keyword evidence="1" id="KW-0479">Metal-binding</keyword>
<protein>
    <recommendedName>
        <fullName evidence="3">ZAD domain-containing protein</fullName>
    </recommendedName>
</protein>
<dbReference type="OMA" id="CYNYSET"/>
<dbReference type="EMBL" id="JRES01000827">
    <property type="protein sequence ID" value="KNC28042.1"/>
    <property type="molecule type" value="Genomic_DNA"/>
</dbReference>
<dbReference type="PROSITE" id="PS00028">
    <property type="entry name" value="ZINC_FINGER_C2H2_1"/>
    <property type="match status" value="1"/>
</dbReference>
<comment type="caution">
    <text evidence="4">The sequence shown here is derived from an EMBL/GenBank/DDBJ whole genome shotgun (WGS) entry which is preliminary data.</text>
</comment>
<name>A0A0L0C722_LUCCU</name>
<feature type="binding site" evidence="1">
    <location>
        <position position="8"/>
    </location>
    <ligand>
        <name>Zn(2+)</name>
        <dbReference type="ChEBI" id="CHEBI:29105"/>
    </ligand>
</feature>
<dbReference type="SMART" id="SM00868">
    <property type="entry name" value="zf-AD"/>
    <property type="match status" value="1"/>
</dbReference>
<feature type="compositionally biased region" description="Polar residues" evidence="2">
    <location>
        <begin position="212"/>
        <end position="221"/>
    </location>
</feature>
<dbReference type="InterPro" id="IPR013087">
    <property type="entry name" value="Znf_C2H2_type"/>
</dbReference>
<keyword evidence="5" id="KW-1185">Reference proteome</keyword>
<keyword evidence="1" id="KW-0863">Zinc-finger</keyword>
<dbReference type="Proteomes" id="UP000037069">
    <property type="component" value="Unassembled WGS sequence"/>
</dbReference>
<feature type="domain" description="ZAD" evidence="3">
    <location>
        <begin position="6"/>
        <end position="91"/>
    </location>
</feature>
<dbReference type="AlphaFoldDB" id="A0A0L0C722"/>
<organism evidence="4 5">
    <name type="scientific">Lucilia cuprina</name>
    <name type="common">Green bottle fly</name>
    <name type="synonym">Australian sheep blowfly</name>
    <dbReference type="NCBI Taxonomy" id="7375"/>
    <lineage>
        <taxon>Eukaryota</taxon>
        <taxon>Metazoa</taxon>
        <taxon>Ecdysozoa</taxon>
        <taxon>Arthropoda</taxon>
        <taxon>Hexapoda</taxon>
        <taxon>Insecta</taxon>
        <taxon>Pterygota</taxon>
        <taxon>Neoptera</taxon>
        <taxon>Endopterygota</taxon>
        <taxon>Diptera</taxon>
        <taxon>Brachycera</taxon>
        <taxon>Muscomorpha</taxon>
        <taxon>Oestroidea</taxon>
        <taxon>Calliphoridae</taxon>
        <taxon>Luciliinae</taxon>
        <taxon>Lucilia</taxon>
    </lineage>
</organism>
<proteinExistence type="predicted"/>
<keyword evidence="1" id="KW-0862">Zinc</keyword>
<dbReference type="Gene3D" id="3.40.1800.20">
    <property type="match status" value="1"/>
</dbReference>
<dbReference type="InterPro" id="IPR012934">
    <property type="entry name" value="Znf_AD"/>
</dbReference>
<feature type="region of interest" description="Disordered" evidence="2">
    <location>
        <begin position="208"/>
        <end position="244"/>
    </location>
</feature>
<feature type="binding site" evidence="1">
    <location>
        <position position="67"/>
    </location>
    <ligand>
        <name>Zn(2+)</name>
        <dbReference type="ChEBI" id="CHEBI:29105"/>
    </ligand>
</feature>
<feature type="binding site" evidence="1">
    <location>
        <position position="64"/>
    </location>
    <ligand>
        <name>Zn(2+)</name>
        <dbReference type="ChEBI" id="CHEBI:29105"/>
    </ligand>
</feature>
<dbReference type="Pfam" id="PF07776">
    <property type="entry name" value="zf-AD"/>
    <property type="match status" value="1"/>
</dbReference>
<dbReference type="SUPFAM" id="SSF57716">
    <property type="entry name" value="Glucocorticoid receptor-like (DNA-binding domain)"/>
    <property type="match status" value="1"/>
</dbReference>
<feature type="binding site" evidence="1">
    <location>
        <position position="11"/>
    </location>
    <ligand>
        <name>Zn(2+)</name>
        <dbReference type="ChEBI" id="CHEBI:29105"/>
    </ligand>
</feature>
<sequence>MTPWGKICRICASPADYEIFANIPIYLHANCKDYLDWQKPINEMLEETTGLKVSPDDGLPKNICALCISYLKHAKTFREQAINTCLNFLAVKEYKNIMNDKKVWNYDEIIDDVASTMTQRNYNDDDNLKNNQSKEQNKVSKQLMSNTNINATPTLSRQIQLSLQYLSKLYDNNVNVAAPAASNLERGGGNSSYKTTKQRQRQYNKTIDMMMPSSSGNNSKRQNLEDDLPRTTSSDEYETPEEAGTGHIKNNIFSYKEKNFEEDDIMDLDELKDAITINIPSTCKEHKCSFCFKRFMFEESFGEHIKTCIEYKFATFLEEMNNLLFIRRAKEISPHEFIRRMIFSLRKTCEWLKENCIDTTLPDLLQNNKTSAVAATNKQRLFSETKSTGSSIEDQQLLNKIGYSKLNKTILGTSSPILMAKPAVNVRSTPINMSNNILHEIERSESRNSQKLILKKPIPILATSSAINTINNLQTTTSQDSERLAFMEKLQNAAKPIVAPTIGATTPVKPILQLKTNNTPTPLISVRQDLLANTNTAIRHTSPLLELLQSSTSHNSTTPVINPCARCPQCNLYFETLDALEIHNAMQHNSLTTASSSCVPSTQSQDDDDLDSEHKRIIALFEDDDDI</sequence>
<dbReference type="PROSITE" id="PS51915">
    <property type="entry name" value="ZAD"/>
    <property type="match status" value="1"/>
</dbReference>
<dbReference type="OrthoDB" id="7790848at2759"/>
<evidence type="ECO:0000313" key="4">
    <source>
        <dbReference type="EMBL" id="KNC28042.1"/>
    </source>
</evidence>
<reference evidence="4 5" key="1">
    <citation type="journal article" date="2015" name="Nat. Commun.">
        <title>Lucilia cuprina genome unlocks parasitic fly biology to underpin future interventions.</title>
        <authorList>
            <person name="Anstead C.A."/>
            <person name="Korhonen P.K."/>
            <person name="Young N.D."/>
            <person name="Hall R.S."/>
            <person name="Jex A.R."/>
            <person name="Murali S.C."/>
            <person name="Hughes D.S."/>
            <person name="Lee S.F."/>
            <person name="Perry T."/>
            <person name="Stroehlein A.J."/>
            <person name="Ansell B.R."/>
            <person name="Breugelmans B."/>
            <person name="Hofmann A."/>
            <person name="Qu J."/>
            <person name="Dugan S."/>
            <person name="Lee S.L."/>
            <person name="Chao H."/>
            <person name="Dinh H."/>
            <person name="Han Y."/>
            <person name="Doddapaneni H.V."/>
            <person name="Worley K.C."/>
            <person name="Muzny D.M."/>
            <person name="Ioannidis P."/>
            <person name="Waterhouse R.M."/>
            <person name="Zdobnov E.M."/>
            <person name="James P.J."/>
            <person name="Bagnall N.H."/>
            <person name="Kotze A.C."/>
            <person name="Gibbs R.A."/>
            <person name="Richards S."/>
            <person name="Batterham P."/>
            <person name="Gasser R.B."/>
        </authorList>
    </citation>
    <scope>NUCLEOTIDE SEQUENCE [LARGE SCALE GENOMIC DNA]</scope>
    <source>
        <strain evidence="4 5">LS</strain>
        <tissue evidence="4">Full body</tissue>
    </source>
</reference>
<dbReference type="GO" id="GO:0005634">
    <property type="term" value="C:nucleus"/>
    <property type="evidence" value="ECO:0007669"/>
    <property type="project" value="InterPro"/>
</dbReference>
<evidence type="ECO:0000256" key="1">
    <source>
        <dbReference type="PROSITE-ProRule" id="PRU01263"/>
    </source>
</evidence>
<evidence type="ECO:0000259" key="3">
    <source>
        <dbReference type="PROSITE" id="PS51915"/>
    </source>
</evidence>
<evidence type="ECO:0000313" key="5">
    <source>
        <dbReference type="Proteomes" id="UP000037069"/>
    </source>
</evidence>
<accession>A0A0L0C722</accession>
<dbReference type="GO" id="GO:0008270">
    <property type="term" value="F:zinc ion binding"/>
    <property type="evidence" value="ECO:0007669"/>
    <property type="project" value="UniProtKB-UniRule"/>
</dbReference>
<feature type="region of interest" description="Disordered" evidence="2">
    <location>
        <begin position="181"/>
        <end position="200"/>
    </location>
</feature>
<gene>
    <name evidence="4" type="ORF">FF38_06819</name>
</gene>
<evidence type="ECO:0000256" key="2">
    <source>
        <dbReference type="SAM" id="MobiDB-lite"/>
    </source>
</evidence>